<dbReference type="EMBL" id="CM037024">
    <property type="protein sequence ID" value="KAH7663437.1"/>
    <property type="molecule type" value="Genomic_DNA"/>
</dbReference>
<keyword evidence="2" id="KW-1185">Reference proteome</keyword>
<organism evidence="1 2">
    <name type="scientific">Dioscorea alata</name>
    <name type="common">Purple yam</name>
    <dbReference type="NCBI Taxonomy" id="55571"/>
    <lineage>
        <taxon>Eukaryota</taxon>
        <taxon>Viridiplantae</taxon>
        <taxon>Streptophyta</taxon>
        <taxon>Embryophyta</taxon>
        <taxon>Tracheophyta</taxon>
        <taxon>Spermatophyta</taxon>
        <taxon>Magnoliopsida</taxon>
        <taxon>Liliopsida</taxon>
        <taxon>Dioscoreales</taxon>
        <taxon>Dioscoreaceae</taxon>
        <taxon>Dioscorea</taxon>
    </lineage>
</organism>
<gene>
    <name evidence="1" type="ORF">IHE45_14G055400</name>
</gene>
<comment type="caution">
    <text evidence="1">The sequence shown here is derived from an EMBL/GenBank/DDBJ whole genome shotgun (WGS) entry which is preliminary data.</text>
</comment>
<evidence type="ECO:0000313" key="1">
    <source>
        <dbReference type="EMBL" id="KAH7663437.1"/>
    </source>
</evidence>
<protein>
    <submittedName>
        <fullName evidence="1">Uncharacterized protein</fullName>
    </submittedName>
</protein>
<accession>A0ACB7URZ3</accession>
<proteinExistence type="predicted"/>
<sequence>MKQHTMLDHNSSNNNNNNNHTTKPPKKNNSKKAIDHHTNDHDTTPQESISCPPPPCPPSHGVDDAKKRVGDGVEEEVEGREKLKRHRRMTMEKGQLGIPEVWGHEELLQCWFDCSAFQSCYSPAGLVGAREALARQRTRPSCTSADLKVELEIQKSS</sequence>
<reference evidence="2" key="1">
    <citation type="journal article" date="2022" name="Nat. Commun.">
        <title>Chromosome evolution and the genetic basis of agronomically important traits in greater yam.</title>
        <authorList>
            <person name="Bredeson J.V."/>
            <person name="Lyons J.B."/>
            <person name="Oniyinde I.O."/>
            <person name="Okereke N.R."/>
            <person name="Kolade O."/>
            <person name="Nnabue I."/>
            <person name="Nwadili C.O."/>
            <person name="Hribova E."/>
            <person name="Parker M."/>
            <person name="Nwogha J."/>
            <person name="Shu S."/>
            <person name="Carlson J."/>
            <person name="Kariba R."/>
            <person name="Muthemba S."/>
            <person name="Knop K."/>
            <person name="Barton G.J."/>
            <person name="Sherwood A.V."/>
            <person name="Lopez-Montes A."/>
            <person name="Asiedu R."/>
            <person name="Jamnadass R."/>
            <person name="Muchugi A."/>
            <person name="Goodstein D."/>
            <person name="Egesi C.N."/>
            <person name="Featherston J."/>
            <person name="Asfaw A."/>
            <person name="Simpson G.G."/>
            <person name="Dolezel J."/>
            <person name="Hendre P.S."/>
            <person name="Van Deynze A."/>
            <person name="Kumar P.L."/>
            <person name="Obidiegwu J.E."/>
            <person name="Bhattacharjee R."/>
            <person name="Rokhsar D.S."/>
        </authorList>
    </citation>
    <scope>NUCLEOTIDE SEQUENCE [LARGE SCALE GENOMIC DNA]</scope>
    <source>
        <strain evidence="2">cv. TDa95/00328</strain>
    </source>
</reference>
<name>A0ACB7URZ3_DIOAL</name>
<evidence type="ECO:0000313" key="2">
    <source>
        <dbReference type="Proteomes" id="UP000827976"/>
    </source>
</evidence>
<dbReference type="Proteomes" id="UP000827976">
    <property type="component" value="Chromosome 14"/>
</dbReference>